<dbReference type="RefSeq" id="WP_155353583.1">
    <property type="nucleotide sequence ID" value="NZ_BAAAHL010000012.1"/>
</dbReference>
<dbReference type="CDD" id="cd05006">
    <property type="entry name" value="SIS_GmhA"/>
    <property type="match status" value="1"/>
</dbReference>
<feature type="domain" description="SIS" evidence="1">
    <location>
        <begin position="34"/>
        <end position="191"/>
    </location>
</feature>
<dbReference type="SUPFAM" id="SSF53697">
    <property type="entry name" value="SIS domain"/>
    <property type="match status" value="1"/>
</dbReference>
<protein>
    <submittedName>
        <fullName evidence="2">Phosphoheptose isomerase</fullName>
    </submittedName>
</protein>
<evidence type="ECO:0000259" key="1">
    <source>
        <dbReference type="PROSITE" id="PS51464"/>
    </source>
</evidence>
<dbReference type="InterPro" id="IPR046348">
    <property type="entry name" value="SIS_dom_sf"/>
</dbReference>
<dbReference type="GO" id="GO:0016853">
    <property type="term" value="F:isomerase activity"/>
    <property type="evidence" value="ECO:0007669"/>
    <property type="project" value="UniProtKB-KW"/>
</dbReference>
<sequence>MHESVVTAAFERRVSPGTALSEDADRILHACRDMALRFQQGGKLIVFGNGGSATDAQHVAVEFVHPVIVGKQALPAVSLTNDVALVTGIARTDGLDDIFAAQLRLLAAPDDIAIGISADGVCANVSRGLDTARELGLLTVALTGESERDTPAVDHLLVARSADPLIVKEVHVTIYHLLWELVHVFIEQPDPAAAR</sequence>
<dbReference type="GO" id="GO:0097367">
    <property type="term" value="F:carbohydrate derivative binding"/>
    <property type="evidence" value="ECO:0007669"/>
    <property type="project" value="InterPro"/>
</dbReference>
<organism evidence="2 3">
    <name type="scientific">Acrocarpospora macrocephala</name>
    <dbReference type="NCBI Taxonomy" id="150177"/>
    <lineage>
        <taxon>Bacteria</taxon>
        <taxon>Bacillati</taxon>
        <taxon>Actinomycetota</taxon>
        <taxon>Actinomycetes</taxon>
        <taxon>Streptosporangiales</taxon>
        <taxon>Streptosporangiaceae</taxon>
        <taxon>Acrocarpospora</taxon>
    </lineage>
</organism>
<keyword evidence="3" id="KW-1185">Reference proteome</keyword>
<dbReference type="EMBL" id="BLAE01000008">
    <property type="protein sequence ID" value="GES07923.1"/>
    <property type="molecule type" value="Genomic_DNA"/>
</dbReference>
<dbReference type="Proteomes" id="UP000331127">
    <property type="component" value="Unassembled WGS sequence"/>
</dbReference>
<comment type="caution">
    <text evidence="2">The sequence shown here is derived from an EMBL/GenBank/DDBJ whole genome shotgun (WGS) entry which is preliminary data.</text>
</comment>
<dbReference type="InterPro" id="IPR050099">
    <property type="entry name" value="SIS_GmhA/DiaA_subfam"/>
</dbReference>
<evidence type="ECO:0000313" key="3">
    <source>
        <dbReference type="Proteomes" id="UP000331127"/>
    </source>
</evidence>
<dbReference type="AlphaFoldDB" id="A0A5M3WLX9"/>
<reference evidence="2 3" key="1">
    <citation type="submission" date="2019-10" db="EMBL/GenBank/DDBJ databases">
        <title>Whole genome shotgun sequence of Acrocarpospora macrocephala NBRC 16266.</title>
        <authorList>
            <person name="Ichikawa N."/>
            <person name="Kimura A."/>
            <person name="Kitahashi Y."/>
            <person name="Komaki H."/>
            <person name="Oguchi A."/>
        </authorList>
    </citation>
    <scope>NUCLEOTIDE SEQUENCE [LARGE SCALE GENOMIC DNA]</scope>
    <source>
        <strain evidence="2 3">NBRC 16266</strain>
    </source>
</reference>
<gene>
    <name evidence="2" type="primary">gmhA_2</name>
    <name evidence="2" type="ORF">Amac_015180</name>
</gene>
<name>A0A5M3WLX9_9ACTN</name>
<dbReference type="GO" id="GO:1901135">
    <property type="term" value="P:carbohydrate derivative metabolic process"/>
    <property type="evidence" value="ECO:0007669"/>
    <property type="project" value="InterPro"/>
</dbReference>
<dbReference type="Gene3D" id="3.40.50.10490">
    <property type="entry name" value="Glucose-6-phosphate isomerase like protein, domain 1"/>
    <property type="match status" value="1"/>
</dbReference>
<accession>A0A5M3WLX9</accession>
<keyword evidence="2" id="KW-0413">Isomerase</keyword>
<dbReference type="InterPro" id="IPR035461">
    <property type="entry name" value="GmhA/DiaA"/>
</dbReference>
<proteinExistence type="predicted"/>
<evidence type="ECO:0000313" key="2">
    <source>
        <dbReference type="EMBL" id="GES07923.1"/>
    </source>
</evidence>
<dbReference type="PROSITE" id="PS51464">
    <property type="entry name" value="SIS"/>
    <property type="match status" value="1"/>
</dbReference>
<dbReference type="PANTHER" id="PTHR30390">
    <property type="entry name" value="SEDOHEPTULOSE 7-PHOSPHATE ISOMERASE / DNAA INITIATOR-ASSOCIATING FACTOR FOR REPLICATION INITIATION"/>
    <property type="match status" value="1"/>
</dbReference>
<dbReference type="Pfam" id="PF13580">
    <property type="entry name" value="SIS_2"/>
    <property type="match status" value="1"/>
</dbReference>
<dbReference type="InterPro" id="IPR001347">
    <property type="entry name" value="SIS_dom"/>
</dbReference>
<dbReference type="OrthoDB" id="9781311at2"/>